<protein>
    <submittedName>
        <fullName evidence="11">Nop domain-containing protein</fullName>
    </submittedName>
</protein>
<keyword evidence="6" id="KW-0508">mRNA splicing</keyword>
<dbReference type="Proteomes" id="UP000800040">
    <property type="component" value="Unassembled WGS sequence"/>
</dbReference>
<dbReference type="Gene3D" id="1.10.287.4070">
    <property type="match status" value="1"/>
</dbReference>
<dbReference type="InterPro" id="IPR019175">
    <property type="entry name" value="Prp31_C"/>
</dbReference>
<dbReference type="GO" id="GO:0071011">
    <property type="term" value="C:precatalytic spliceosome"/>
    <property type="evidence" value="ECO:0007669"/>
    <property type="project" value="TreeGrafter"/>
</dbReference>
<keyword evidence="5" id="KW-0694">RNA-binding</keyword>
<accession>A0A6A5KNK8</accession>
<feature type="region of interest" description="Disordered" evidence="9">
    <location>
        <begin position="342"/>
        <end position="380"/>
    </location>
</feature>
<dbReference type="SMART" id="SM00931">
    <property type="entry name" value="NOSIC"/>
    <property type="match status" value="1"/>
</dbReference>
<gene>
    <name evidence="11" type="ORF">BDW02DRAFT_298272</name>
</gene>
<evidence type="ECO:0000256" key="1">
    <source>
        <dbReference type="ARBA" id="ARBA00004123"/>
    </source>
</evidence>
<evidence type="ECO:0000256" key="9">
    <source>
        <dbReference type="SAM" id="MobiDB-lite"/>
    </source>
</evidence>
<feature type="compositionally biased region" description="Basic residues" evidence="9">
    <location>
        <begin position="365"/>
        <end position="374"/>
    </location>
</feature>
<evidence type="ECO:0000313" key="11">
    <source>
        <dbReference type="EMBL" id="KAF1835143.1"/>
    </source>
</evidence>
<dbReference type="SUPFAM" id="SSF89124">
    <property type="entry name" value="Nop domain"/>
    <property type="match status" value="1"/>
</dbReference>
<dbReference type="GO" id="GO:0003723">
    <property type="term" value="F:RNA binding"/>
    <property type="evidence" value="ECO:0007669"/>
    <property type="project" value="UniProtKB-KW"/>
</dbReference>
<feature type="compositionally biased region" description="Polar residues" evidence="9">
    <location>
        <begin position="520"/>
        <end position="530"/>
    </location>
</feature>
<evidence type="ECO:0000313" key="12">
    <source>
        <dbReference type="Proteomes" id="UP000800040"/>
    </source>
</evidence>
<comment type="similarity">
    <text evidence="2">Belongs to the PRP31 family.</text>
</comment>
<organism evidence="11 12">
    <name type="scientific">Decorospora gaudefroyi</name>
    <dbReference type="NCBI Taxonomy" id="184978"/>
    <lineage>
        <taxon>Eukaryota</taxon>
        <taxon>Fungi</taxon>
        <taxon>Dikarya</taxon>
        <taxon>Ascomycota</taxon>
        <taxon>Pezizomycotina</taxon>
        <taxon>Dothideomycetes</taxon>
        <taxon>Pleosporomycetidae</taxon>
        <taxon>Pleosporales</taxon>
        <taxon>Pleosporineae</taxon>
        <taxon>Pleosporaceae</taxon>
        <taxon>Decorospora</taxon>
    </lineage>
</organism>
<evidence type="ECO:0000259" key="10">
    <source>
        <dbReference type="PROSITE" id="PS51358"/>
    </source>
</evidence>
<feature type="domain" description="Nop" evidence="10">
    <location>
        <begin position="225"/>
        <end position="346"/>
    </location>
</feature>
<keyword evidence="3" id="KW-0507">mRNA processing</keyword>
<keyword evidence="12" id="KW-1185">Reference proteome</keyword>
<proteinExistence type="inferred from homology"/>
<evidence type="ECO:0000256" key="6">
    <source>
        <dbReference type="ARBA" id="ARBA00023187"/>
    </source>
</evidence>
<dbReference type="Pfam" id="PF09785">
    <property type="entry name" value="Prp31_C"/>
    <property type="match status" value="1"/>
</dbReference>
<dbReference type="InterPro" id="IPR042239">
    <property type="entry name" value="Nop_C"/>
</dbReference>
<keyword evidence="4" id="KW-0747">Spliceosome</keyword>
<evidence type="ECO:0000256" key="4">
    <source>
        <dbReference type="ARBA" id="ARBA00022728"/>
    </source>
</evidence>
<keyword evidence="8" id="KW-0687">Ribonucleoprotein</keyword>
<feature type="compositionally biased region" description="Acidic residues" evidence="9">
    <location>
        <begin position="32"/>
        <end position="44"/>
    </location>
</feature>
<dbReference type="InterPro" id="IPR027105">
    <property type="entry name" value="Prp31"/>
</dbReference>
<feature type="compositionally biased region" description="Acidic residues" evidence="9">
    <location>
        <begin position="14"/>
        <end position="25"/>
    </location>
</feature>
<feature type="region of interest" description="Disordered" evidence="9">
    <location>
        <begin position="498"/>
        <end position="545"/>
    </location>
</feature>
<evidence type="ECO:0000256" key="5">
    <source>
        <dbReference type="ARBA" id="ARBA00022884"/>
    </source>
</evidence>
<dbReference type="InterPro" id="IPR002687">
    <property type="entry name" value="Nop_dom"/>
</dbReference>
<name>A0A6A5KNK8_9PLEO</name>
<evidence type="ECO:0000256" key="7">
    <source>
        <dbReference type="ARBA" id="ARBA00023242"/>
    </source>
</evidence>
<feature type="compositionally biased region" description="Basic and acidic residues" evidence="9">
    <location>
        <begin position="45"/>
        <end position="57"/>
    </location>
</feature>
<dbReference type="GO" id="GO:0046540">
    <property type="term" value="C:U4/U6 x U5 tri-snRNP complex"/>
    <property type="evidence" value="ECO:0007669"/>
    <property type="project" value="InterPro"/>
</dbReference>
<comment type="subcellular location">
    <subcellularLocation>
        <location evidence="1">Nucleus</location>
    </subcellularLocation>
</comment>
<dbReference type="GO" id="GO:0000244">
    <property type="term" value="P:spliceosomal tri-snRNP complex assembly"/>
    <property type="evidence" value="ECO:0007669"/>
    <property type="project" value="InterPro"/>
</dbReference>
<dbReference type="PROSITE" id="PS51358">
    <property type="entry name" value="NOP"/>
    <property type="match status" value="1"/>
</dbReference>
<reference evidence="11" key="1">
    <citation type="submission" date="2020-01" db="EMBL/GenBank/DDBJ databases">
        <authorList>
            <consortium name="DOE Joint Genome Institute"/>
            <person name="Haridas S."/>
            <person name="Albert R."/>
            <person name="Binder M."/>
            <person name="Bloem J."/>
            <person name="Labutti K."/>
            <person name="Salamov A."/>
            <person name="Andreopoulos B."/>
            <person name="Baker S.E."/>
            <person name="Barry K."/>
            <person name="Bills G."/>
            <person name="Bluhm B.H."/>
            <person name="Cannon C."/>
            <person name="Castanera R."/>
            <person name="Culley D.E."/>
            <person name="Daum C."/>
            <person name="Ezra D."/>
            <person name="Gonzalez J.B."/>
            <person name="Henrissat B."/>
            <person name="Kuo A."/>
            <person name="Liang C."/>
            <person name="Lipzen A."/>
            <person name="Lutzoni F."/>
            <person name="Magnuson J."/>
            <person name="Mondo S."/>
            <person name="Nolan M."/>
            <person name="Ohm R."/>
            <person name="Pangilinan J."/>
            <person name="Park H.-J."/>
            <person name="Ramirez L."/>
            <person name="Alfaro M."/>
            <person name="Sun H."/>
            <person name="Tritt A."/>
            <person name="Yoshinaga Y."/>
            <person name="Zwiers L.-H."/>
            <person name="Turgeon B.G."/>
            <person name="Goodwin S.B."/>
            <person name="Spatafora J.W."/>
            <person name="Crous P.W."/>
            <person name="Grigoriev I.V."/>
        </authorList>
    </citation>
    <scope>NUCLEOTIDE SEQUENCE</scope>
    <source>
        <strain evidence="11">P77</strain>
    </source>
</reference>
<dbReference type="PANTHER" id="PTHR13904">
    <property type="entry name" value="PRE-MRNA SPLICING FACTOR PRP31"/>
    <property type="match status" value="1"/>
</dbReference>
<sequence>MATLEQELLADFADSGDEDVQDLENDFASGGEGEDEEMVDEEVEYREKDKDKDKKGPVDIQAARKLMSNLEPVLQRIEEVEDHMDVVEGESIEDSPEYQLLKETNDLSTHIDGEIASVHKFICDRYSIFFPNLEQLIRNPVSYAKSVLVIGSRPLDNIKQLTDELKGFLDTALVMVVEIEATRVQSRSLDEAELNLITSACNLLLDLNNAKAKLLAYIESRITTYAPNLVELVGSLTTANLIAASGGLSNLAKVPACNLAPVGSSKTSSGSLGLSNVGLGGLRHEGHLFRSPIIQNVRQDLRRQAIRILAAKTSLAARVDAHSPSDNSIGIELRNEVERRIDHLSKPPPNSGTRALPTPNELPSRKRGGRRARKAKEATAMTEIRKAQNRMTFGKEEKEVGYGDSTKGMGMIGATDTGRLRAQQIDPKTRAKLSKKNPGWGGDTTLGAASSLKGFGAGGTATSLRAQGLRTGGVGLGGGAGTNSIAFTPVQGLELVDPKAREEMNRKRKADEDRWFKGGSFTQLNGSSSKVDAGGFKVPALPPKK</sequence>
<dbReference type="OrthoDB" id="4771285at2759"/>
<dbReference type="PANTHER" id="PTHR13904:SF0">
    <property type="entry name" value="U4_U6 SMALL NUCLEAR RIBONUCLEOPROTEIN PRP31"/>
    <property type="match status" value="1"/>
</dbReference>
<dbReference type="Gene3D" id="1.10.246.90">
    <property type="entry name" value="Nop domain"/>
    <property type="match status" value="1"/>
</dbReference>
<keyword evidence="7" id="KW-0539">Nucleus</keyword>
<feature type="region of interest" description="Disordered" evidence="9">
    <location>
        <begin position="1"/>
        <end position="58"/>
    </location>
</feature>
<evidence type="ECO:0000256" key="3">
    <source>
        <dbReference type="ARBA" id="ARBA00022664"/>
    </source>
</evidence>
<dbReference type="InterPro" id="IPR012976">
    <property type="entry name" value="NOSIC"/>
</dbReference>
<dbReference type="Pfam" id="PF01798">
    <property type="entry name" value="Nop"/>
    <property type="match status" value="1"/>
</dbReference>
<feature type="compositionally biased region" description="Basic and acidic residues" evidence="9">
    <location>
        <begin position="498"/>
        <end position="516"/>
    </location>
</feature>
<dbReference type="EMBL" id="ML975291">
    <property type="protein sequence ID" value="KAF1835143.1"/>
    <property type="molecule type" value="Genomic_DNA"/>
</dbReference>
<evidence type="ECO:0000256" key="2">
    <source>
        <dbReference type="ARBA" id="ARBA00005572"/>
    </source>
</evidence>
<dbReference type="InterPro" id="IPR036070">
    <property type="entry name" value="Nop_dom_sf"/>
</dbReference>
<evidence type="ECO:0000256" key="8">
    <source>
        <dbReference type="ARBA" id="ARBA00023274"/>
    </source>
</evidence>
<dbReference type="GO" id="GO:0005687">
    <property type="term" value="C:U4 snRNP"/>
    <property type="evidence" value="ECO:0007669"/>
    <property type="project" value="TreeGrafter"/>
</dbReference>
<dbReference type="AlphaFoldDB" id="A0A6A5KNK8"/>